<dbReference type="InterPro" id="IPR009000">
    <property type="entry name" value="Transl_B-barrel_sf"/>
</dbReference>
<dbReference type="HOGENOM" id="CLU_178227_0_0_2"/>
<feature type="domain" description="Elongation factor Tu-type" evidence="1">
    <location>
        <begin position="21"/>
        <end position="98"/>
    </location>
</feature>
<dbReference type="NCBIfam" id="NF041207">
    <property type="entry name" value="tRNA_bind_PBP11"/>
    <property type="match status" value="1"/>
</dbReference>
<dbReference type="KEGG" id="ppac:PAP_01475"/>
<name>A0A075LPX0_9EURY</name>
<dbReference type="SUPFAM" id="SSF50447">
    <property type="entry name" value="Translation proteins"/>
    <property type="match status" value="1"/>
</dbReference>
<dbReference type="EMBL" id="CP006019">
    <property type="protein sequence ID" value="AIF68735.1"/>
    <property type="molecule type" value="Genomic_DNA"/>
</dbReference>
<reference evidence="2 3" key="2">
    <citation type="journal article" date="2015" name="Genome Announc.">
        <title>Complete Genome Sequence of Hyperthermophilic Piezophilic Archaeon Palaeococcus pacificus DY20341T, Isolated from Deep-Sea Hydrothermal Sediments.</title>
        <authorList>
            <person name="Zeng X."/>
            <person name="Jebbar M."/>
            <person name="Shao Z."/>
        </authorList>
    </citation>
    <scope>NUCLEOTIDE SEQUENCE [LARGE SCALE GENOMIC DNA]</scope>
    <source>
        <strain evidence="2 3">DY20341</strain>
    </source>
</reference>
<evidence type="ECO:0000313" key="3">
    <source>
        <dbReference type="Proteomes" id="UP000027981"/>
    </source>
</evidence>
<sequence>MSFFKRIFKRDIHNEIASRNPIGKFRVKKELKSGEKQALLGEVLEGVIYPGYKLKGDGVALVRRLKQGDKEIDFAVEYDEVVILLEGKIRVKENDILEVYQS</sequence>
<evidence type="ECO:0000259" key="1">
    <source>
        <dbReference type="Pfam" id="PF14578"/>
    </source>
</evidence>
<dbReference type="GeneID" id="24841428"/>
<keyword evidence="3" id="KW-1185">Reference proteome</keyword>
<dbReference type="STRING" id="1343739.PAP_01475"/>
<proteinExistence type="predicted"/>
<dbReference type="OrthoDB" id="100256at2157"/>
<reference evidence="3" key="1">
    <citation type="submission" date="2013-06" db="EMBL/GenBank/DDBJ databases">
        <title>Complete Genome Sequence of Hyperthermophilic Palaeococcus pacificus DY20341T, Isolated from a Deep-Sea Hydrothermal Sediments.</title>
        <authorList>
            <person name="Zeng X."/>
            <person name="Shao Z."/>
        </authorList>
    </citation>
    <scope>NUCLEOTIDE SEQUENCE [LARGE SCALE GENOMIC DNA]</scope>
    <source>
        <strain evidence="3">DY20341</strain>
    </source>
</reference>
<organism evidence="2 3">
    <name type="scientific">Palaeococcus pacificus DY20341</name>
    <dbReference type="NCBI Taxonomy" id="1343739"/>
    <lineage>
        <taxon>Archaea</taxon>
        <taxon>Methanobacteriati</taxon>
        <taxon>Methanobacteriota</taxon>
        <taxon>Thermococci</taxon>
        <taxon>Thermococcales</taxon>
        <taxon>Thermococcaceae</taxon>
        <taxon>Palaeococcus</taxon>
    </lineage>
</organism>
<dbReference type="RefSeq" id="WP_048164264.1">
    <property type="nucleotide sequence ID" value="NZ_CP006019.1"/>
</dbReference>
<evidence type="ECO:0000313" key="2">
    <source>
        <dbReference type="EMBL" id="AIF68735.1"/>
    </source>
</evidence>
<protein>
    <recommendedName>
        <fullName evidence="1">Elongation factor Tu-type domain-containing protein</fullName>
    </recommendedName>
</protein>
<dbReference type="AlphaFoldDB" id="A0A075LPX0"/>
<dbReference type="CDD" id="cd16265">
    <property type="entry name" value="Translation_Factor_II"/>
    <property type="match status" value="1"/>
</dbReference>
<gene>
    <name evidence="2" type="ORF">PAP_01475</name>
</gene>
<dbReference type="GO" id="GO:0006412">
    <property type="term" value="P:translation"/>
    <property type="evidence" value="ECO:0007669"/>
    <property type="project" value="UniProtKB-KW"/>
</dbReference>
<dbReference type="Pfam" id="PF14578">
    <property type="entry name" value="GTP_EFTU_D4"/>
    <property type="match status" value="1"/>
</dbReference>
<dbReference type="GO" id="GO:0005525">
    <property type="term" value="F:GTP binding"/>
    <property type="evidence" value="ECO:0007669"/>
    <property type="project" value="UniProtKB-KW"/>
</dbReference>
<dbReference type="Gene3D" id="2.40.30.10">
    <property type="entry name" value="Translation factors"/>
    <property type="match status" value="1"/>
</dbReference>
<accession>A0A075LPX0</accession>
<dbReference type="InterPro" id="IPR029459">
    <property type="entry name" value="EFTU-type"/>
</dbReference>
<dbReference type="Proteomes" id="UP000027981">
    <property type="component" value="Chromosome"/>
</dbReference>
<dbReference type="eggNOG" id="arCOG05813">
    <property type="taxonomic scope" value="Archaea"/>
</dbReference>